<dbReference type="InterPro" id="IPR022024">
    <property type="entry name" value="DUF3602"/>
</dbReference>
<evidence type="ECO:0000313" key="3">
    <source>
        <dbReference type="Proteomes" id="UP000800096"/>
    </source>
</evidence>
<dbReference type="OrthoDB" id="2537432at2759"/>
<evidence type="ECO:0000256" key="1">
    <source>
        <dbReference type="SAM" id="MobiDB-lite"/>
    </source>
</evidence>
<organism evidence="2 3">
    <name type="scientific">Ampelomyces quisqualis</name>
    <name type="common">Powdery mildew agent</name>
    <dbReference type="NCBI Taxonomy" id="50730"/>
    <lineage>
        <taxon>Eukaryota</taxon>
        <taxon>Fungi</taxon>
        <taxon>Dikarya</taxon>
        <taxon>Ascomycota</taxon>
        <taxon>Pezizomycotina</taxon>
        <taxon>Dothideomycetes</taxon>
        <taxon>Pleosporomycetidae</taxon>
        <taxon>Pleosporales</taxon>
        <taxon>Pleosporineae</taxon>
        <taxon>Phaeosphaeriaceae</taxon>
        <taxon>Ampelomyces</taxon>
    </lineage>
</organism>
<name>A0A6A5QA34_AMPQU</name>
<dbReference type="AlphaFoldDB" id="A0A6A5QA34"/>
<dbReference type="InterPro" id="IPR053203">
    <property type="entry name" value="Cisplatin_resist-associated"/>
</dbReference>
<keyword evidence="3" id="KW-1185">Reference proteome</keyword>
<feature type="region of interest" description="Disordered" evidence="1">
    <location>
        <begin position="1"/>
        <end position="144"/>
    </location>
</feature>
<feature type="compositionally biased region" description="Basic and acidic residues" evidence="1">
    <location>
        <begin position="75"/>
        <end position="84"/>
    </location>
</feature>
<accession>A0A6A5QA34</accession>
<proteinExistence type="predicted"/>
<feature type="compositionally biased region" description="Basic and acidic residues" evidence="1">
    <location>
        <begin position="57"/>
        <end position="68"/>
    </location>
</feature>
<dbReference type="Pfam" id="PF12223">
    <property type="entry name" value="DUF3602"/>
    <property type="match status" value="1"/>
</dbReference>
<feature type="compositionally biased region" description="Basic and acidic residues" evidence="1">
    <location>
        <begin position="98"/>
        <end position="132"/>
    </location>
</feature>
<dbReference type="PANTHER" id="PTHR34693:SF3">
    <property type="match status" value="1"/>
</dbReference>
<sequence length="144" mass="15152">MSTQSIHSTGRGGAGNIGPDGNVYTDGGIVREGVQGESVDGEYSTGRGGAGNIGKSPRLDAQTERRSVDFVPEINAREGQEEFHTGAIPQRGGAGNVYKEKHGGHSQSPERKGIADKVKHALHLDKEKKHDPSPLAKGESATKN</sequence>
<protein>
    <submittedName>
        <fullName evidence="2">Uncharacterized protein</fullName>
    </submittedName>
</protein>
<dbReference type="EMBL" id="ML979140">
    <property type="protein sequence ID" value="KAF1912491.1"/>
    <property type="molecule type" value="Genomic_DNA"/>
</dbReference>
<reference evidence="2" key="1">
    <citation type="journal article" date="2020" name="Stud. Mycol.">
        <title>101 Dothideomycetes genomes: a test case for predicting lifestyles and emergence of pathogens.</title>
        <authorList>
            <person name="Haridas S."/>
            <person name="Albert R."/>
            <person name="Binder M."/>
            <person name="Bloem J."/>
            <person name="Labutti K."/>
            <person name="Salamov A."/>
            <person name="Andreopoulos B."/>
            <person name="Baker S."/>
            <person name="Barry K."/>
            <person name="Bills G."/>
            <person name="Bluhm B."/>
            <person name="Cannon C."/>
            <person name="Castanera R."/>
            <person name="Culley D."/>
            <person name="Daum C."/>
            <person name="Ezra D."/>
            <person name="Gonzalez J."/>
            <person name="Henrissat B."/>
            <person name="Kuo A."/>
            <person name="Liang C."/>
            <person name="Lipzen A."/>
            <person name="Lutzoni F."/>
            <person name="Magnuson J."/>
            <person name="Mondo S."/>
            <person name="Nolan M."/>
            <person name="Ohm R."/>
            <person name="Pangilinan J."/>
            <person name="Park H.-J."/>
            <person name="Ramirez L."/>
            <person name="Alfaro M."/>
            <person name="Sun H."/>
            <person name="Tritt A."/>
            <person name="Yoshinaga Y."/>
            <person name="Zwiers L.-H."/>
            <person name="Turgeon B."/>
            <person name="Goodwin S."/>
            <person name="Spatafora J."/>
            <person name="Crous P."/>
            <person name="Grigoriev I."/>
        </authorList>
    </citation>
    <scope>NUCLEOTIDE SEQUENCE</scope>
    <source>
        <strain evidence="2">HMLAC05119</strain>
    </source>
</reference>
<dbReference type="PANTHER" id="PTHR34693">
    <property type="entry name" value="PROTEIN PAR32"/>
    <property type="match status" value="1"/>
</dbReference>
<evidence type="ECO:0000313" key="2">
    <source>
        <dbReference type="EMBL" id="KAF1912491.1"/>
    </source>
</evidence>
<dbReference type="Proteomes" id="UP000800096">
    <property type="component" value="Unassembled WGS sequence"/>
</dbReference>
<gene>
    <name evidence="2" type="ORF">BDU57DRAFT_459058</name>
</gene>